<dbReference type="Pfam" id="PF13404">
    <property type="entry name" value="HTH_AsnC-type"/>
    <property type="match status" value="1"/>
</dbReference>
<keyword evidence="2" id="KW-0238">DNA-binding</keyword>
<dbReference type="SUPFAM" id="SSF46785">
    <property type="entry name" value="Winged helix' DNA-binding domain"/>
    <property type="match status" value="1"/>
</dbReference>
<dbReference type="AlphaFoldDB" id="A0A3N2BDH2"/>
<dbReference type="InterPro" id="IPR036390">
    <property type="entry name" value="WH_DNA-bd_sf"/>
</dbReference>
<dbReference type="PROSITE" id="PS50956">
    <property type="entry name" value="HTH_ASNC_2"/>
    <property type="match status" value="1"/>
</dbReference>
<proteinExistence type="predicted"/>
<dbReference type="PRINTS" id="PR00033">
    <property type="entry name" value="HTHASNC"/>
</dbReference>
<dbReference type="GO" id="GO:0043200">
    <property type="term" value="P:response to amino acid"/>
    <property type="evidence" value="ECO:0007669"/>
    <property type="project" value="TreeGrafter"/>
</dbReference>
<dbReference type="InterPro" id="IPR019887">
    <property type="entry name" value="Tscrpt_reg_AsnC/Lrp_C"/>
</dbReference>
<keyword evidence="3" id="KW-0804">Transcription</keyword>
<comment type="caution">
    <text evidence="5">The sequence shown here is derived from an EMBL/GenBank/DDBJ whole genome shotgun (WGS) entry which is preliminary data.</text>
</comment>
<dbReference type="EMBL" id="RKHK01000001">
    <property type="protein sequence ID" value="ROR73297.1"/>
    <property type="molecule type" value="Genomic_DNA"/>
</dbReference>
<dbReference type="InterPro" id="IPR011008">
    <property type="entry name" value="Dimeric_a/b-barrel"/>
</dbReference>
<keyword evidence="6" id="KW-1185">Reference proteome</keyword>
<dbReference type="RefSeq" id="WP_148058907.1">
    <property type="nucleotide sequence ID" value="NZ_RKHK01000001.1"/>
</dbReference>
<dbReference type="Gene3D" id="1.10.10.10">
    <property type="entry name" value="Winged helix-like DNA-binding domain superfamily/Winged helix DNA-binding domain"/>
    <property type="match status" value="1"/>
</dbReference>
<sequence>MSERSREMDRRIITELQRDARQSNVALGRTVGLSEGAVRRRIDILVSTGELRFSVEAEPELLGMNSQALIRIRCAPHLIDEVIETLSTMPELQRVFHCTGQFDLTAVAHFPSTQALREFTTTRLGAIAGVVEMQSEIIMNVIEPARNLRGSSADTAAEPLGDSA</sequence>
<organism evidence="5 6">
    <name type="scientific">Bogoriella caseilytica</name>
    <dbReference type="NCBI Taxonomy" id="56055"/>
    <lineage>
        <taxon>Bacteria</taxon>
        <taxon>Bacillati</taxon>
        <taxon>Actinomycetota</taxon>
        <taxon>Actinomycetes</taxon>
        <taxon>Micrococcales</taxon>
        <taxon>Bogoriellaceae</taxon>
        <taxon>Bogoriella</taxon>
    </lineage>
</organism>
<dbReference type="GO" id="GO:0005829">
    <property type="term" value="C:cytosol"/>
    <property type="evidence" value="ECO:0007669"/>
    <property type="project" value="TreeGrafter"/>
</dbReference>
<dbReference type="PANTHER" id="PTHR30154:SF34">
    <property type="entry name" value="TRANSCRIPTIONAL REGULATOR AZLB"/>
    <property type="match status" value="1"/>
</dbReference>
<dbReference type="Pfam" id="PF01037">
    <property type="entry name" value="AsnC_trans_reg"/>
    <property type="match status" value="1"/>
</dbReference>
<evidence type="ECO:0000313" key="6">
    <source>
        <dbReference type="Proteomes" id="UP000280668"/>
    </source>
</evidence>
<evidence type="ECO:0000256" key="1">
    <source>
        <dbReference type="ARBA" id="ARBA00023015"/>
    </source>
</evidence>
<accession>A0A3N2BDH2</accession>
<protein>
    <submittedName>
        <fullName evidence="5">AsnC family transcriptional regulator</fullName>
    </submittedName>
</protein>
<dbReference type="PROSITE" id="PS00519">
    <property type="entry name" value="HTH_ASNC_1"/>
    <property type="match status" value="1"/>
</dbReference>
<evidence type="ECO:0000259" key="4">
    <source>
        <dbReference type="PROSITE" id="PS50956"/>
    </source>
</evidence>
<dbReference type="OrthoDB" id="3396933at2"/>
<keyword evidence="1" id="KW-0805">Transcription regulation</keyword>
<dbReference type="InterPro" id="IPR019885">
    <property type="entry name" value="Tscrpt_reg_HTH_AsnC-type_CS"/>
</dbReference>
<feature type="domain" description="HTH asnC-type" evidence="4">
    <location>
        <begin position="7"/>
        <end position="65"/>
    </location>
</feature>
<dbReference type="InterPro" id="IPR036388">
    <property type="entry name" value="WH-like_DNA-bd_sf"/>
</dbReference>
<dbReference type="PANTHER" id="PTHR30154">
    <property type="entry name" value="LEUCINE-RESPONSIVE REGULATORY PROTEIN"/>
    <property type="match status" value="1"/>
</dbReference>
<dbReference type="InterPro" id="IPR019888">
    <property type="entry name" value="Tscrpt_reg_AsnC-like"/>
</dbReference>
<dbReference type="GO" id="GO:0043565">
    <property type="term" value="F:sequence-specific DNA binding"/>
    <property type="evidence" value="ECO:0007669"/>
    <property type="project" value="InterPro"/>
</dbReference>
<dbReference type="InterPro" id="IPR000485">
    <property type="entry name" value="AsnC-type_HTH_dom"/>
</dbReference>
<dbReference type="Proteomes" id="UP000280668">
    <property type="component" value="Unassembled WGS sequence"/>
</dbReference>
<gene>
    <name evidence="5" type="ORF">EDD31_1672</name>
</gene>
<evidence type="ECO:0000256" key="2">
    <source>
        <dbReference type="ARBA" id="ARBA00023125"/>
    </source>
</evidence>
<evidence type="ECO:0000313" key="5">
    <source>
        <dbReference type="EMBL" id="ROR73297.1"/>
    </source>
</evidence>
<name>A0A3N2BDH2_9MICO</name>
<evidence type="ECO:0000256" key="3">
    <source>
        <dbReference type="ARBA" id="ARBA00023163"/>
    </source>
</evidence>
<dbReference type="SMART" id="SM00344">
    <property type="entry name" value="HTH_ASNC"/>
    <property type="match status" value="1"/>
</dbReference>
<reference evidence="5 6" key="1">
    <citation type="submission" date="2018-11" db="EMBL/GenBank/DDBJ databases">
        <title>Sequencing the genomes of 1000 actinobacteria strains.</title>
        <authorList>
            <person name="Klenk H.-P."/>
        </authorList>
    </citation>
    <scope>NUCLEOTIDE SEQUENCE [LARGE SCALE GENOMIC DNA]</scope>
    <source>
        <strain evidence="5 6">DSM 11294</strain>
    </source>
</reference>
<dbReference type="Gene3D" id="3.30.70.920">
    <property type="match status" value="1"/>
</dbReference>
<dbReference type="SUPFAM" id="SSF54909">
    <property type="entry name" value="Dimeric alpha+beta barrel"/>
    <property type="match status" value="1"/>
</dbReference>